<evidence type="ECO:0000313" key="3">
    <source>
        <dbReference type="Proteomes" id="UP000009131"/>
    </source>
</evidence>
<reference evidence="2 3" key="1">
    <citation type="journal article" date="2011" name="J. Gen. Appl. Microbiol.">
        <title>Draft genome sequencing of the enigmatic basidiomycete Mixia osmundae.</title>
        <authorList>
            <person name="Nishida H."/>
            <person name="Nagatsuka Y."/>
            <person name="Sugiyama J."/>
        </authorList>
    </citation>
    <scope>NUCLEOTIDE SEQUENCE [LARGE SCALE GENOMIC DNA]</scope>
    <source>
        <strain evidence="3">CBS 9802 / IAM 14324 / JCM 22182 / KY 12970</strain>
    </source>
</reference>
<dbReference type="AlphaFoldDB" id="G7E1D6"/>
<accession>G7E1D6</accession>
<dbReference type="Proteomes" id="UP000009131">
    <property type="component" value="Unassembled WGS sequence"/>
</dbReference>
<name>G7E1D6_MIXOS</name>
<dbReference type="EMBL" id="BABT02000106">
    <property type="protein sequence ID" value="GAA96646.1"/>
    <property type="molecule type" value="Genomic_DNA"/>
</dbReference>
<dbReference type="HOGENOM" id="CLU_906390_0_0_1"/>
<dbReference type="RefSeq" id="XP_014565174.1">
    <property type="nucleotide sequence ID" value="XM_014709688.1"/>
</dbReference>
<comment type="caution">
    <text evidence="2">The sequence shown here is derived from an EMBL/GenBank/DDBJ whole genome shotgun (WGS) entry which is preliminary data.</text>
</comment>
<protein>
    <submittedName>
        <fullName evidence="2">Uncharacterized protein</fullName>
    </submittedName>
</protein>
<feature type="signal peptide" evidence="1">
    <location>
        <begin position="1"/>
        <end position="15"/>
    </location>
</feature>
<proteinExistence type="predicted"/>
<sequence>MHPAFLLAFLPIIHAAKDISYYSPTLFARGLCPLPFVVDSVAFQSRVLALQLGISPVKYRIGFSCSCREHGVVAGTDFECTKNAPEEHMTDGILYDLTISLPALVDETQIDPQYEFITKCCRAQVRARIFAAFKPARSFEVQSCEMIATCENKKDAPAVCALFYGGGAVRKQCDTRPAVGTCLVWFQRGTSRWPDMVAERDFHCRKNEELQSPNGLVYDLAISYPAYAVADVPEFVSKCCYAEASQRVLVSLGSYRSMEWAACGVKIVCENAAGAPAICEAFWPNKYEHDCDVTPPVNLCSFGFRRP</sequence>
<keyword evidence="3" id="KW-1185">Reference proteome</keyword>
<organism evidence="2 3">
    <name type="scientific">Mixia osmundae (strain CBS 9802 / IAM 14324 / JCM 22182 / KY 12970)</name>
    <dbReference type="NCBI Taxonomy" id="764103"/>
    <lineage>
        <taxon>Eukaryota</taxon>
        <taxon>Fungi</taxon>
        <taxon>Dikarya</taxon>
        <taxon>Basidiomycota</taxon>
        <taxon>Pucciniomycotina</taxon>
        <taxon>Mixiomycetes</taxon>
        <taxon>Mixiales</taxon>
        <taxon>Mixiaceae</taxon>
        <taxon>Mixia</taxon>
    </lineage>
</organism>
<dbReference type="InParanoid" id="G7E1D6"/>
<feature type="chain" id="PRO_5012745553" evidence="1">
    <location>
        <begin position="16"/>
        <end position="307"/>
    </location>
</feature>
<reference evidence="2 3" key="2">
    <citation type="journal article" date="2012" name="Open Biol.">
        <title>Characteristics of nucleosomes and linker DNA regions on the genome of the basidiomycete Mixia osmundae revealed by mono- and dinucleosome mapping.</title>
        <authorList>
            <person name="Nishida H."/>
            <person name="Kondo S."/>
            <person name="Matsumoto T."/>
            <person name="Suzuki Y."/>
            <person name="Yoshikawa H."/>
            <person name="Taylor T.D."/>
            <person name="Sugiyama J."/>
        </authorList>
    </citation>
    <scope>NUCLEOTIDE SEQUENCE [LARGE SCALE GENOMIC DNA]</scope>
    <source>
        <strain evidence="3">CBS 9802 / IAM 14324 / JCM 22182 / KY 12970</strain>
    </source>
</reference>
<evidence type="ECO:0000313" key="2">
    <source>
        <dbReference type="EMBL" id="GAA96646.1"/>
    </source>
</evidence>
<keyword evidence="1" id="KW-0732">Signal</keyword>
<gene>
    <name evidence="2" type="primary">Mo03317</name>
    <name evidence="2" type="ORF">E5Q_03317</name>
</gene>
<evidence type="ECO:0000256" key="1">
    <source>
        <dbReference type="SAM" id="SignalP"/>
    </source>
</evidence>